<evidence type="ECO:0000256" key="9">
    <source>
        <dbReference type="SAM" id="Phobius"/>
    </source>
</evidence>
<dbReference type="AlphaFoldDB" id="A0A2T0FNN3"/>
<evidence type="ECO:0000256" key="4">
    <source>
        <dbReference type="ARBA" id="ARBA00022946"/>
    </source>
</evidence>
<reference evidence="10 11" key="1">
    <citation type="submission" date="2017-04" db="EMBL/GenBank/DDBJ databases">
        <title>Genome sequencing of [Candida] sorbophila.</title>
        <authorList>
            <person name="Ahn J.O."/>
        </authorList>
    </citation>
    <scope>NUCLEOTIDE SEQUENCE [LARGE SCALE GENOMIC DNA]</scope>
    <source>
        <strain evidence="10 11">DS02</strain>
    </source>
</reference>
<dbReference type="RefSeq" id="XP_024666530.1">
    <property type="nucleotide sequence ID" value="XM_024810762.1"/>
</dbReference>
<keyword evidence="4" id="KW-0809">Transit peptide</keyword>
<comment type="caution">
    <text evidence="10">The sequence shown here is derived from an EMBL/GenBank/DDBJ whole genome shotgun (WGS) entry which is preliminary data.</text>
</comment>
<dbReference type="GO" id="GO:0005743">
    <property type="term" value="C:mitochondrial inner membrane"/>
    <property type="evidence" value="ECO:0007669"/>
    <property type="project" value="TreeGrafter"/>
</dbReference>
<dbReference type="InterPro" id="IPR018625">
    <property type="entry name" value="Pet100"/>
</dbReference>
<sequence>MSRFLPSGPNLEIFKFAVCVSMPIVLMFYIGNNTHERLNVVDFWPDPNRLNQIPKDRIELKLELARMREERLAKKQTAAAAAAAASVNDAADKA</sequence>
<dbReference type="OrthoDB" id="18175at2759"/>
<evidence type="ECO:0000256" key="8">
    <source>
        <dbReference type="ARBA" id="ARBA00038077"/>
    </source>
</evidence>
<keyword evidence="11" id="KW-1185">Reference proteome</keyword>
<dbReference type="PANTHER" id="PTHR33968">
    <property type="entry name" value="PROTEIN PET100 HOMOLOG, MITOCHONDRIAL"/>
    <property type="match status" value="1"/>
</dbReference>
<feature type="transmembrane region" description="Helical" evidence="9">
    <location>
        <begin position="13"/>
        <end position="30"/>
    </location>
</feature>
<organism evidence="10 11">
    <name type="scientific">Wickerhamiella sorbophila</name>
    <dbReference type="NCBI Taxonomy" id="45607"/>
    <lineage>
        <taxon>Eukaryota</taxon>
        <taxon>Fungi</taxon>
        <taxon>Dikarya</taxon>
        <taxon>Ascomycota</taxon>
        <taxon>Saccharomycotina</taxon>
        <taxon>Dipodascomycetes</taxon>
        <taxon>Dipodascales</taxon>
        <taxon>Trichomonascaceae</taxon>
        <taxon>Wickerhamiella</taxon>
    </lineage>
</organism>
<evidence type="ECO:0000313" key="10">
    <source>
        <dbReference type="EMBL" id="PRT56585.1"/>
    </source>
</evidence>
<comment type="similarity">
    <text evidence="8">Belongs to the PET100 family.</text>
</comment>
<evidence type="ECO:0008006" key="12">
    <source>
        <dbReference type="Google" id="ProtNLM"/>
    </source>
</evidence>
<protein>
    <recommendedName>
        <fullName evidence="12">Protein PET100, mitochondrial</fullName>
    </recommendedName>
</protein>
<keyword evidence="7 9" id="KW-0472">Membrane</keyword>
<name>A0A2T0FNN3_9ASCO</name>
<evidence type="ECO:0000256" key="7">
    <source>
        <dbReference type="ARBA" id="ARBA00023136"/>
    </source>
</evidence>
<gene>
    <name evidence="10" type="ORF">B9G98_04205</name>
</gene>
<evidence type="ECO:0000256" key="6">
    <source>
        <dbReference type="ARBA" id="ARBA00023128"/>
    </source>
</evidence>
<evidence type="ECO:0000256" key="1">
    <source>
        <dbReference type="ARBA" id="ARBA00004167"/>
    </source>
</evidence>
<evidence type="ECO:0000256" key="2">
    <source>
        <dbReference type="ARBA" id="ARBA00004325"/>
    </source>
</evidence>
<dbReference type="GO" id="GO:0051082">
    <property type="term" value="F:unfolded protein binding"/>
    <property type="evidence" value="ECO:0007669"/>
    <property type="project" value="TreeGrafter"/>
</dbReference>
<proteinExistence type="inferred from homology"/>
<dbReference type="GeneID" id="36517953"/>
<keyword evidence="6" id="KW-0496">Mitochondrion</keyword>
<dbReference type="Pfam" id="PF09803">
    <property type="entry name" value="Pet100"/>
    <property type="match status" value="1"/>
</dbReference>
<dbReference type="STRING" id="45607.A0A2T0FNN3"/>
<evidence type="ECO:0000256" key="5">
    <source>
        <dbReference type="ARBA" id="ARBA00022989"/>
    </source>
</evidence>
<dbReference type="PANTHER" id="PTHR33968:SF1">
    <property type="entry name" value="PROTEIN PET100 HOMOLOG, MITOCHONDRIAL"/>
    <property type="match status" value="1"/>
</dbReference>
<evidence type="ECO:0000256" key="3">
    <source>
        <dbReference type="ARBA" id="ARBA00022692"/>
    </source>
</evidence>
<dbReference type="Proteomes" id="UP000238350">
    <property type="component" value="Unassembled WGS sequence"/>
</dbReference>
<keyword evidence="5 9" id="KW-1133">Transmembrane helix</keyword>
<comment type="subcellular location">
    <subcellularLocation>
        <location evidence="1">Membrane</location>
        <topology evidence="1">Single-pass membrane protein</topology>
    </subcellularLocation>
    <subcellularLocation>
        <location evidence="2">Mitochondrion membrane</location>
    </subcellularLocation>
</comment>
<accession>A0A2T0FNN3</accession>
<dbReference type="GO" id="GO:0033617">
    <property type="term" value="P:mitochondrial respiratory chain complex IV assembly"/>
    <property type="evidence" value="ECO:0007669"/>
    <property type="project" value="InterPro"/>
</dbReference>
<evidence type="ECO:0000313" key="11">
    <source>
        <dbReference type="Proteomes" id="UP000238350"/>
    </source>
</evidence>
<dbReference type="EMBL" id="NDIQ01000022">
    <property type="protein sequence ID" value="PRT56585.1"/>
    <property type="molecule type" value="Genomic_DNA"/>
</dbReference>
<keyword evidence="3 9" id="KW-0812">Transmembrane</keyword>